<dbReference type="GO" id="GO:0003682">
    <property type="term" value="F:chromatin binding"/>
    <property type="evidence" value="ECO:0007669"/>
    <property type="project" value="EnsemblFungi"/>
</dbReference>
<comment type="subunit">
    <text evidence="4">Interacts with the elongator complex.</text>
</comment>
<evidence type="ECO:0000256" key="1">
    <source>
        <dbReference type="ARBA" id="ARBA00022741"/>
    </source>
</evidence>
<dbReference type="OrthoDB" id="9972657at2759"/>
<comment type="caution">
    <text evidence="5">The sequence shown here is derived from an EMBL/GenBank/DDBJ whole genome shotgun (WGS) entry which is preliminary data.</text>
</comment>
<proteinExistence type="inferred from homology"/>
<gene>
    <name evidence="5" type="ORF">DM01DRAFT_1334526</name>
</gene>
<dbReference type="SUPFAM" id="SSF52540">
    <property type="entry name" value="P-loop containing nucleoside triphosphate hydrolases"/>
    <property type="match status" value="1"/>
</dbReference>
<dbReference type="GO" id="GO:0005634">
    <property type="term" value="C:nucleus"/>
    <property type="evidence" value="ECO:0007669"/>
    <property type="project" value="EnsemblFungi"/>
</dbReference>
<dbReference type="EMBL" id="MCGT01000009">
    <property type="protein sequence ID" value="ORX56969.1"/>
    <property type="molecule type" value="Genomic_DNA"/>
</dbReference>
<dbReference type="InterPro" id="IPR013641">
    <property type="entry name" value="KTI12/PSTK"/>
</dbReference>
<evidence type="ECO:0000256" key="2">
    <source>
        <dbReference type="ARBA" id="ARBA00022840"/>
    </source>
</evidence>
<dbReference type="FunFam" id="3.40.50.300:FF:000827">
    <property type="entry name" value="KTI12 chromatin-associated homolog"/>
    <property type="match status" value="1"/>
</dbReference>
<keyword evidence="1" id="KW-0547">Nucleotide-binding</keyword>
<dbReference type="InterPro" id="IPR027417">
    <property type="entry name" value="P-loop_NTPase"/>
</dbReference>
<dbReference type="Pfam" id="PF08433">
    <property type="entry name" value="KTI12"/>
    <property type="match status" value="1"/>
</dbReference>
<dbReference type="AlphaFoldDB" id="A0A1X2GM04"/>
<reference evidence="5 6" key="1">
    <citation type="submission" date="2016-07" db="EMBL/GenBank/DDBJ databases">
        <title>Pervasive Adenine N6-methylation of Active Genes in Fungi.</title>
        <authorList>
            <consortium name="DOE Joint Genome Institute"/>
            <person name="Mondo S.J."/>
            <person name="Dannebaum R.O."/>
            <person name="Kuo R.C."/>
            <person name="Labutti K."/>
            <person name="Haridas S."/>
            <person name="Kuo A."/>
            <person name="Salamov A."/>
            <person name="Ahrendt S.R."/>
            <person name="Lipzen A."/>
            <person name="Sullivan W."/>
            <person name="Andreopoulos W.B."/>
            <person name="Clum A."/>
            <person name="Lindquist E."/>
            <person name="Daum C."/>
            <person name="Ramamoorthy G.K."/>
            <person name="Gryganskyi A."/>
            <person name="Culley D."/>
            <person name="Magnuson J.K."/>
            <person name="James T.Y."/>
            <person name="O'Malley M.A."/>
            <person name="Stajich J.E."/>
            <person name="Spatafora J.W."/>
            <person name="Visel A."/>
            <person name="Grigoriev I.V."/>
        </authorList>
    </citation>
    <scope>NUCLEOTIDE SEQUENCE [LARGE SCALE GENOMIC DNA]</scope>
    <source>
        <strain evidence="5 6">NRRL 3301</strain>
    </source>
</reference>
<sequence>MPLIIVTGYPGSGKSRRAQQVAAYLTKRLADEKKSFKIQVINDDDLHITKDMYSDPREEKKARMAMLSAVERSLNKETIVIADGMNYIKGFRYQLYCVARALSTPHCVLHSGAPAAKVKEWNQARGDQGYQSQVLDELMTRYEEPDGRNRWDAPLFTVIYDDESIPSEAIWDAVIMKKPPPPNMSTVSKPVSDTNYVYELDRITLEIINGVMEAQRDFGTGSGPIVVANATNKVVNPSRNLTLSELRRLRKQFVSINKIRTTLDISRLGDLFVEFLNTNLE</sequence>
<keyword evidence="6" id="KW-1185">Reference proteome</keyword>
<organism evidence="5 6">
    <name type="scientific">Hesseltinella vesiculosa</name>
    <dbReference type="NCBI Taxonomy" id="101127"/>
    <lineage>
        <taxon>Eukaryota</taxon>
        <taxon>Fungi</taxon>
        <taxon>Fungi incertae sedis</taxon>
        <taxon>Mucoromycota</taxon>
        <taxon>Mucoromycotina</taxon>
        <taxon>Mucoromycetes</taxon>
        <taxon>Mucorales</taxon>
        <taxon>Cunninghamellaceae</taxon>
        <taxon>Hesseltinella</taxon>
    </lineage>
</organism>
<dbReference type="GO" id="GO:0006357">
    <property type="term" value="P:regulation of transcription by RNA polymerase II"/>
    <property type="evidence" value="ECO:0007669"/>
    <property type="project" value="EnsemblFungi"/>
</dbReference>
<evidence type="ECO:0000313" key="6">
    <source>
        <dbReference type="Proteomes" id="UP000242146"/>
    </source>
</evidence>
<dbReference type="GO" id="GO:0002098">
    <property type="term" value="P:tRNA wobble uridine modification"/>
    <property type="evidence" value="ECO:0007669"/>
    <property type="project" value="EnsemblFungi"/>
</dbReference>
<evidence type="ECO:0000256" key="3">
    <source>
        <dbReference type="ARBA" id="ARBA00025768"/>
    </source>
</evidence>
<dbReference type="Proteomes" id="UP000242146">
    <property type="component" value="Unassembled WGS sequence"/>
</dbReference>
<dbReference type="GO" id="GO:0005737">
    <property type="term" value="C:cytoplasm"/>
    <property type="evidence" value="ECO:0007669"/>
    <property type="project" value="EnsemblFungi"/>
</dbReference>
<evidence type="ECO:0000256" key="4">
    <source>
        <dbReference type="ARBA" id="ARBA00063730"/>
    </source>
</evidence>
<keyword evidence="2" id="KW-0067">ATP-binding</keyword>
<comment type="similarity">
    <text evidence="3">Belongs to the KTI12 family.</text>
</comment>
<protein>
    <submittedName>
        <fullName evidence="5">Chromatin associated protein KTI12</fullName>
    </submittedName>
</protein>
<dbReference type="PANTHER" id="PTHR12435">
    <property type="match status" value="1"/>
</dbReference>
<dbReference type="GO" id="GO:0005524">
    <property type="term" value="F:ATP binding"/>
    <property type="evidence" value="ECO:0007669"/>
    <property type="project" value="UniProtKB-KW"/>
</dbReference>
<evidence type="ECO:0000313" key="5">
    <source>
        <dbReference type="EMBL" id="ORX56969.1"/>
    </source>
</evidence>
<name>A0A1X2GM04_9FUNG</name>
<dbReference type="Gene3D" id="3.40.50.300">
    <property type="entry name" value="P-loop containing nucleotide triphosphate hydrolases"/>
    <property type="match status" value="1"/>
</dbReference>
<dbReference type="STRING" id="101127.A0A1X2GM04"/>
<accession>A0A1X2GM04</accession>